<dbReference type="HOGENOM" id="CLU_023630_2_0_1"/>
<evidence type="ECO:0000256" key="6">
    <source>
        <dbReference type="SAM" id="SignalP"/>
    </source>
</evidence>
<dbReference type="InterPro" id="IPR008758">
    <property type="entry name" value="Peptidase_S28"/>
</dbReference>
<dbReference type="SUPFAM" id="SSF53474">
    <property type="entry name" value="alpha/beta-Hydrolases"/>
    <property type="match status" value="1"/>
</dbReference>
<comment type="similarity">
    <text evidence="1">Belongs to the peptidase S28 family.</text>
</comment>
<proteinExistence type="inferred from homology"/>
<dbReference type="GO" id="GO:0008239">
    <property type="term" value="F:dipeptidyl-peptidase activity"/>
    <property type="evidence" value="ECO:0007669"/>
    <property type="project" value="TreeGrafter"/>
</dbReference>
<keyword evidence="4" id="KW-0378">Hydrolase</keyword>
<accession>V5FEC6</accession>
<keyword evidence="5" id="KW-0325">Glycoprotein</keyword>
<evidence type="ECO:0000256" key="1">
    <source>
        <dbReference type="ARBA" id="ARBA00011079"/>
    </source>
</evidence>
<dbReference type="eggNOG" id="KOG2182">
    <property type="taxonomic scope" value="Eukaryota"/>
</dbReference>
<protein>
    <submittedName>
        <fullName evidence="7">Serine peptidase, family S28</fullName>
    </submittedName>
</protein>
<gene>
    <name evidence="7" type="ORF">PVAR5_4400</name>
</gene>
<keyword evidence="2" id="KW-0645">Protease</keyword>
<dbReference type="Gene3D" id="3.40.50.1820">
    <property type="entry name" value="alpha/beta hydrolase"/>
    <property type="match status" value="2"/>
</dbReference>
<name>V5FEC6_BYSSN</name>
<keyword evidence="3 6" id="KW-0732">Signal</keyword>
<dbReference type="Proteomes" id="UP000018001">
    <property type="component" value="Unassembled WGS sequence"/>
</dbReference>
<dbReference type="InterPro" id="IPR029058">
    <property type="entry name" value="AB_hydrolase_fold"/>
</dbReference>
<dbReference type="GO" id="GO:0070008">
    <property type="term" value="F:serine-type exopeptidase activity"/>
    <property type="evidence" value="ECO:0007669"/>
    <property type="project" value="InterPro"/>
</dbReference>
<feature type="signal peptide" evidence="6">
    <location>
        <begin position="1"/>
        <end position="22"/>
    </location>
</feature>
<dbReference type="Pfam" id="PF05577">
    <property type="entry name" value="Peptidase_S28"/>
    <property type="match status" value="1"/>
</dbReference>
<feature type="chain" id="PRO_5004732804" evidence="6">
    <location>
        <begin position="23"/>
        <end position="611"/>
    </location>
</feature>
<evidence type="ECO:0000256" key="4">
    <source>
        <dbReference type="ARBA" id="ARBA00022801"/>
    </source>
</evidence>
<dbReference type="FunFam" id="3.40.50.1820:FF:000636">
    <property type="entry name" value="Serine peptidase, family S28, putative"/>
    <property type="match status" value="1"/>
</dbReference>
<evidence type="ECO:0000256" key="5">
    <source>
        <dbReference type="ARBA" id="ARBA00023180"/>
    </source>
</evidence>
<dbReference type="AlphaFoldDB" id="V5FEC6"/>
<dbReference type="EMBL" id="BAUL01000137">
    <property type="protein sequence ID" value="GAD95754.1"/>
    <property type="molecule type" value="Genomic_DNA"/>
</dbReference>
<dbReference type="PANTHER" id="PTHR11010">
    <property type="entry name" value="PROTEASE S28 PRO-X CARBOXYPEPTIDASE-RELATED"/>
    <property type="match status" value="1"/>
</dbReference>
<dbReference type="PANTHER" id="PTHR11010:SF109">
    <property type="entry name" value="PEPTIDASE, FAMILY S28, PUTATIVE (AFU_ORTHOLOGUE AFUA_4G03790)-RELATED"/>
    <property type="match status" value="1"/>
</dbReference>
<dbReference type="MEROPS" id="S28.004"/>
<evidence type="ECO:0000256" key="3">
    <source>
        <dbReference type="ARBA" id="ARBA00022729"/>
    </source>
</evidence>
<organism evidence="7 8">
    <name type="scientific">Byssochlamys spectabilis (strain No. 5 / NBRC 109023)</name>
    <name type="common">Paecilomyces variotii</name>
    <dbReference type="NCBI Taxonomy" id="1356009"/>
    <lineage>
        <taxon>Eukaryota</taxon>
        <taxon>Fungi</taxon>
        <taxon>Dikarya</taxon>
        <taxon>Ascomycota</taxon>
        <taxon>Pezizomycotina</taxon>
        <taxon>Eurotiomycetes</taxon>
        <taxon>Eurotiomycetidae</taxon>
        <taxon>Eurotiales</taxon>
        <taxon>Thermoascaceae</taxon>
        <taxon>Paecilomyces</taxon>
    </lineage>
</organism>
<evidence type="ECO:0000313" key="7">
    <source>
        <dbReference type="EMBL" id="GAD95754.1"/>
    </source>
</evidence>
<evidence type="ECO:0000313" key="8">
    <source>
        <dbReference type="Proteomes" id="UP000018001"/>
    </source>
</evidence>
<keyword evidence="8" id="KW-1185">Reference proteome</keyword>
<sequence length="611" mass="67774">MGPFRLALAAMALATLVGISSSMGVLMSPTLRDIQLAATLGLNPDIVLFHHEQFRTMVANTAEETIPAEYATLPIDHNDLLSGTYQNRYWVTDAYYKPGGPVFVFDNGESNAESSAQAYLSNSTQFFQQFLKEFNAIGIVWEHRYYGDSRPFDIGPYTPIENFKYLTNEQALADLPYFASNFSRDAFPDQDLTPKSTPWVMVGGSYSGMRSAFSRNQYPETFFAAFSSSAPVEARLDLSAYWDQVYRGMVGYGYEKCAQDLHAAIAYIDDQLENNQTAASIKRLFLGSGAENNTNGDFTAALTSIYGLFQNYGVGGGSSSLGTLCNYLEPKNGNNTNSPFGTANNGQAVAKRLASWPMMAPLMNSYFGTSCKSSGASSCVLGKPSTDPDTISWIWQYCSQWGFFQSDNVGPHSLLSKYQSNAYAQQVCYRQFPDGLSSGLLPAQPQTAQVNAETGGWTMRPSNVYFSGGQYDPWRPLSTLSTESFAPANVNFTTEIPSCGVKTSEDEVFGYIMPNAEHCFDFRTDFSAGATSRSCTEHNNSWRVPNDENARWDTMGYDTIALMNPPCRISDVYLFHERCWDSLMEHMGRDEFHLNSLYEALESLPTAQDYQ</sequence>
<evidence type="ECO:0000256" key="2">
    <source>
        <dbReference type="ARBA" id="ARBA00022670"/>
    </source>
</evidence>
<dbReference type="InParanoid" id="V5FEC6"/>
<dbReference type="OrthoDB" id="1735038at2759"/>
<dbReference type="GO" id="GO:0006508">
    <property type="term" value="P:proteolysis"/>
    <property type="evidence" value="ECO:0007669"/>
    <property type="project" value="UniProtKB-KW"/>
</dbReference>
<comment type="caution">
    <text evidence="7">The sequence shown here is derived from an EMBL/GenBank/DDBJ whole genome shotgun (WGS) entry which is preliminary data.</text>
</comment>
<reference evidence="8" key="1">
    <citation type="journal article" date="2014" name="Genome Announc.">
        <title>Draft genome sequence of the formaldehyde-resistant fungus Byssochlamys spectabilis No. 5 (anamorph Paecilomyces variotii No. 5) (NBRC109023).</title>
        <authorList>
            <person name="Oka T."/>
            <person name="Ekino K."/>
            <person name="Fukuda K."/>
            <person name="Nomura Y."/>
        </authorList>
    </citation>
    <scope>NUCLEOTIDE SEQUENCE [LARGE SCALE GENOMIC DNA]</scope>
    <source>
        <strain evidence="8">No. 5 / NBRC 109023</strain>
    </source>
</reference>